<gene>
    <name evidence="1" type="ORF">QYM36_007054</name>
</gene>
<dbReference type="EMBL" id="JAVRJZ010000011">
    <property type="protein sequence ID" value="KAK2716775.1"/>
    <property type="molecule type" value="Genomic_DNA"/>
</dbReference>
<dbReference type="AlphaFoldDB" id="A0AA88LCW3"/>
<proteinExistence type="predicted"/>
<evidence type="ECO:0000313" key="1">
    <source>
        <dbReference type="EMBL" id="KAK2716775.1"/>
    </source>
</evidence>
<reference evidence="1" key="1">
    <citation type="submission" date="2023-07" db="EMBL/GenBank/DDBJ databases">
        <title>Chromosome-level genome assembly of Artemia franciscana.</title>
        <authorList>
            <person name="Jo E."/>
        </authorList>
    </citation>
    <scope>NUCLEOTIDE SEQUENCE</scope>
    <source>
        <tissue evidence="1">Whole body</tissue>
    </source>
</reference>
<keyword evidence="2" id="KW-1185">Reference proteome</keyword>
<name>A0AA88LCW3_ARTSF</name>
<sequence length="81" mass="9375">MSPLNLYMEEGVAEIDAEDPCLDVWLFNVDLNVLKVVIGTTMQQLNSFNRWLRQTLYLLKLFSDSVTPDIVEEKVARESIR</sequence>
<protein>
    <submittedName>
        <fullName evidence="1">Uncharacterized protein</fullName>
    </submittedName>
</protein>
<accession>A0AA88LCW3</accession>
<dbReference type="Proteomes" id="UP001187531">
    <property type="component" value="Unassembled WGS sequence"/>
</dbReference>
<evidence type="ECO:0000313" key="2">
    <source>
        <dbReference type="Proteomes" id="UP001187531"/>
    </source>
</evidence>
<organism evidence="1 2">
    <name type="scientific">Artemia franciscana</name>
    <name type="common">Brine shrimp</name>
    <name type="synonym">Artemia sanfranciscana</name>
    <dbReference type="NCBI Taxonomy" id="6661"/>
    <lineage>
        <taxon>Eukaryota</taxon>
        <taxon>Metazoa</taxon>
        <taxon>Ecdysozoa</taxon>
        <taxon>Arthropoda</taxon>
        <taxon>Crustacea</taxon>
        <taxon>Branchiopoda</taxon>
        <taxon>Anostraca</taxon>
        <taxon>Artemiidae</taxon>
        <taxon>Artemia</taxon>
    </lineage>
</organism>
<comment type="caution">
    <text evidence="1">The sequence shown here is derived from an EMBL/GenBank/DDBJ whole genome shotgun (WGS) entry which is preliminary data.</text>
</comment>